<organism evidence="5 6">
    <name type="scientific">Neoarthrinium moseri</name>
    <dbReference type="NCBI Taxonomy" id="1658444"/>
    <lineage>
        <taxon>Eukaryota</taxon>
        <taxon>Fungi</taxon>
        <taxon>Dikarya</taxon>
        <taxon>Ascomycota</taxon>
        <taxon>Pezizomycotina</taxon>
        <taxon>Sordariomycetes</taxon>
        <taxon>Xylariomycetidae</taxon>
        <taxon>Amphisphaeriales</taxon>
        <taxon>Apiosporaceae</taxon>
        <taxon>Neoarthrinium</taxon>
    </lineage>
</organism>
<evidence type="ECO:0000256" key="3">
    <source>
        <dbReference type="SAM" id="SignalP"/>
    </source>
</evidence>
<keyword evidence="2" id="KW-1133">Transmembrane helix</keyword>
<dbReference type="EMBL" id="JAFIMR010000023">
    <property type="protein sequence ID" value="KAI1864744.1"/>
    <property type="molecule type" value="Genomic_DNA"/>
</dbReference>
<reference evidence="5" key="1">
    <citation type="submission" date="2021-03" db="EMBL/GenBank/DDBJ databases">
        <title>Revisited historic fungal species revealed as producer of novel bioactive compounds through whole genome sequencing and comparative genomics.</title>
        <authorList>
            <person name="Vignolle G.A."/>
            <person name="Hochenegger N."/>
            <person name="Mach R.L."/>
            <person name="Mach-Aigner A.R."/>
            <person name="Javad Rahimi M."/>
            <person name="Salim K.A."/>
            <person name="Chan C.M."/>
            <person name="Lim L.B.L."/>
            <person name="Cai F."/>
            <person name="Druzhinina I.S."/>
            <person name="U'Ren J.M."/>
            <person name="Derntl C."/>
        </authorList>
    </citation>
    <scope>NUCLEOTIDE SEQUENCE</scope>
    <source>
        <strain evidence="5">TUCIM 5799</strain>
    </source>
</reference>
<protein>
    <recommendedName>
        <fullName evidence="4">DUF7728 domain-containing protein</fullName>
    </recommendedName>
</protein>
<feature type="region of interest" description="Disordered" evidence="1">
    <location>
        <begin position="327"/>
        <end position="387"/>
    </location>
</feature>
<gene>
    <name evidence="5" type="ORF">JX265_008468</name>
</gene>
<evidence type="ECO:0000313" key="6">
    <source>
        <dbReference type="Proteomes" id="UP000829685"/>
    </source>
</evidence>
<keyword evidence="2" id="KW-0472">Membrane</keyword>
<feature type="transmembrane region" description="Helical" evidence="2">
    <location>
        <begin position="291"/>
        <end position="320"/>
    </location>
</feature>
<keyword evidence="2" id="KW-0812">Transmembrane</keyword>
<name>A0A9P9WIA6_9PEZI</name>
<keyword evidence="3" id="KW-0732">Signal</keyword>
<evidence type="ECO:0000256" key="1">
    <source>
        <dbReference type="SAM" id="MobiDB-lite"/>
    </source>
</evidence>
<dbReference type="Pfam" id="PF24854">
    <property type="entry name" value="DUF7728"/>
    <property type="match status" value="1"/>
</dbReference>
<sequence length="387" mass="42115">MQLTPLITAAGLAVSTTAFLLPLPESSDNDVITTLPVPVETDFTAPRTAEVQKLELACPGCPVPVGHRKSQGADVEVLTDIPSHLELDFSIDHAVDHDRLMLNGFELYPKSDPMHNILAAQVLPDRHEGKHKLPGHRKHHQPIMNPLGFGLRSSTIAKSQEDNMELVQVDLQVIEVGNVFVDGIPNVELKLIKTPEGGLLLGGLRATASETADKTPMDNQKECTTMLCRWRAALLQQLGRVRGSGHCGGRRPAHAAGQLDGVHRHPHSSLHAQAHREHRWSHLLKNIASHILLPIAVGIAAGVLASILGMMIGTAIVYVWRAVVRPTSSRRHHHRRGRSHSKAALKEPAASDEKAGLMANQEEDIEAPPAYLEEGLAQNTKTDENQA</sequence>
<dbReference type="PANTHER" id="PTHR40622">
    <property type="match status" value="1"/>
</dbReference>
<proteinExistence type="predicted"/>
<accession>A0A9P9WIA6</accession>
<dbReference type="AlphaFoldDB" id="A0A9P9WIA6"/>
<feature type="region of interest" description="Disordered" evidence="1">
    <location>
        <begin position="245"/>
        <end position="274"/>
    </location>
</feature>
<evidence type="ECO:0000256" key="2">
    <source>
        <dbReference type="SAM" id="Phobius"/>
    </source>
</evidence>
<feature type="compositionally biased region" description="Basic residues" evidence="1">
    <location>
        <begin position="328"/>
        <end position="343"/>
    </location>
</feature>
<keyword evidence="6" id="KW-1185">Reference proteome</keyword>
<dbReference type="InterPro" id="IPR056145">
    <property type="entry name" value="DUF7728"/>
</dbReference>
<dbReference type="PANTHER" id="PTHR40622:SF1">
    <property type="match status" value="1"/>
</dbReference>
<feature type="domain" description="DUF7728" evidence="4">
    <location>
        <begin position="50"/>
        <end position="209"/>
    </location>
</feature>
<evidence type="ECO:0000259" key="4">
    <source>
        <dbReference type="Pfam" id="PF24854"/>
    </source>
</evidence>
<feature type="signal peptide" evidence="3">
    <location>
        <begin position="1"/>
        <end position="18"/>
    </location>
</feature>
<evidence type="ECO:0000313" key="5">
    <source>
        <dbReference type="EMBL" id="KAI1864744.1"/>
    </source>
</evidence>
<feature type="chain" id="PRO_5040268852" description="DUF7728 domain-containing protein" evidence="3">
    <location>
        <begin position="19"/>
        <end position="387"/>
    </location>
</feature>
<dbReference type="Proteomes" id="UP000829685">
    <property type="component" value="Unassembled WGS sequence"/>
</dbReference>
<comment type="caution">
    <text evidence="5">The sequence shown here is derived from an EMBL/GenBank/DDBJ whole genome shotgun (WGS) entry which is preliminary data.</text>
</comment>